<evidence type="ECO:0000256" key="1">
    <source>
        <dbReference type="SAM" id="MobiDB-lite"/>
    </source>
</evidence>
<keyword evidence="2" id="KW-0472">Membrane</keyword>
<feature type="region of interest" description="Disordered" evidence="1">
    <location>
        <begin position="33"/>
        <end position="55"/>
    </location>
</feature>
<evidence type="ECO:0000313" key="3">
    <source>
        <dbReference type="EMBL" id="CAH1447259.1"/>
    </source>
</evidence>
<feature type="transmembrane region" description="Helical" evidence="2">
    <location>
        <begin position="67"/>
        <end position="86"/>
    </location>
</feature>
<protein>
    <submittedName>
        <fullName evidence="3">Uncharacterized protein</fullName>
    </submittedName>
</protein>
<gene>
    <name evidence="3" type="ORF">LVIROSA_LOCUS32883</name>
</gene>
<feature type="transmembrane region" description="Helical" evidence="2">
    <location>
        <begin position="9"/>
        <end position="27"/>
    </location>
</feature>
<accession>A0AAU9PAQ6</accession>
<keyword evidence="4" id="KW-1185">Reference proteome</keyword>
<sequence length="243" mass="28336">MKIQLLKPYLATFIATPSLAPLLPSIMTRNPNSLHNLNRHHQRRGGDKENAKPSISDSSISFIPQSLSTFTWVLGILVVLMFIPIVEKKPLTWRLIQKKKVKHLDYDRESNQFHGHLVYKVSHREMKSFGKEINNALMPKSLTRPDCEDRCYPPPSWLFYLETTPLTMISVGLELLTFVSISHIYQLLYLKFKATNYNFMRWIMLHGFMMKMHKRRVSLMIMTSKTTIVTIDGIGHIWTQVTY</sequence>
<proteinExistence type="predicted"/>
<keyword evidence="2" id="KW-0812">Transmembrane</keyword>
<keyword evidence="2" id="KW-1133">Transmembrane helix</keyword>
<dbReference type="EMBL" id="CAKMRJ010005523">
    <property type="protein sequence ID" value="CAH1447259.1"/>
    <property type="molecule type" value="Genomic_DNA"/>
</dbReference>
<reference evidence="3 4" key="1">
    <citation type="submission" date="2022-01" db="EMBL/GenBank/DDBJ databases">
        <authorList>
            <person name="Xiong W."/>
            <person name="Schranz E."/>
        </authorList>
    </citation>
    <scope>NUCLEOTIDE SEQUENCE [LARGE SCALE GENOMIC DNA]</scope>
</reference>
<dbReference type="Proteomes" id="UP001157418">
    <property type="component" value="Unassembled WGS sequence"/>
</dbReference>
<name>A0AAU9PAQ6_9ASTR</name>
<organism evidence="3 4">
    <name type="scientific">Lactuca virosa</name>
    <dbReference type="NCBI Taxonomy" id="75947"/>
    <lineage>
        <taxon>Eukaryota</taxon>
        <taxon>Viridiplantae</taxon>
        <taxon>Streptophyta</taxon>
        <taxon>Embryophyta</taxon>
        <taxon>Tracheophyta</taxon>
        <taxon>Spermatophyta</taxon>
        <taxon>Magnoliopsida</taxon>
        <taxon>eudicotyledons</taxon>
        <taxon>Gunneridae</taxon>
        <taxon>Pentapetalae</taxon>
        <taxon>asterids</taxon>
        <taxon>campanulids</taxon>
        <taxon>Asterales</taxon>
        <taxon>Asteraceae</taxon>
        <taxon>Cichorioideae</taxon>
        <taxon>Cichorieae</taxon>
        <taxon>Lactucinae</taxon>
        <taxon>Lactuca</taxon>
    </lineage>
</organism>
<evidence type="ECO:0000313" key="4">
    <source>
        <dbReference type="Proteomes" id="UP001157418"/>
    </source>
</evidence>
<dbReference type="AlphaFoldDB" id="A0AAU9PAQ6"/>
<evidence type="ECO:0000256" key="2">
    <source>
        <dbReference type="SAM" id="Phobius"/>
    </source>
</evidence>
<comment type="caution">
    <text evidence="3">The sequence shown here is derived from an EMBL/GenBank/DDBJ whole genome shotgun (WGS) entry which is preliminary data.</text>
</comment>